<keyword evidence="2" id="KW-1133">Transmembrane helix</keyword>
<evidence type="ECO:0000256" key="1">
    <source>
        <dbReference type="SAM" id="MobiDB-lite"/>
    </source>
</evidence>
<proteinExistence type="predicted"/>
<feature type="region of interest" description="Disordered" evidence="1">
    <location>
        <begin position="47"/>
        <end position="133"/>
    </location>
</feature>
<feature type="transmembrane region" description="Helical" evidence="2">
    <location>
        <begin position="459"/>
        <end position="478"/>
    </location>
</feature>
<feature type="region of interest" description="Disordered" evidence="1">
    <location>
        <begin position="1"/>
        <end position="29"/>
    </location>
</feature>
<reference evidence="3" key="1">
    <citation type="submission" date="2023-10" db="EMBL/GenBank/DDBJ databases">
        <authorList>
            <person name="Chen Y."/>
            <person name="Shah S."/>
            <person name="Dougan E. K."/>
            <person name="Thang M."/>
            <person name="Chan C."/>
        </authorList>
    </citation>
    <scope>NUCLEOTIDE SEQUENCE [LARGE SCALE GENOMIC DNA]</scope>
</reference>
<name>A0ABN9TX50_9DINO</name>
<dbReference type="Proteomes" id="UP001189429">
    <property type="component" value="Unassembled WGS sequence"/>
</dbReference>
<feature type="compositionally biased region" description="Low complexity" evidence="1">
    <location>
        <begin position="1"/>
        <end position="24"/>
    </location>
</feature>
<comment type="caution">
    <text evidence="3">The sequence shown here is derived from an EMBL/GenBank/DDBJ whole genome shotgun (WGS) entry which is preliminary data.</text>
</comment>
<feature type="region of interest" description="Disordered" evidence="1">
    <location>
        <begin position="391"/>
        <end position="422"/>
    </location>
</feature>
<accession>A0ABN9TX50</accession>
<protein>
    <submittedName>
        <fullName evidence="3">Uncharacterized protein</fullName>
    </submittedName>
</protein>
<sequence>EVPPRAAARRAPAGQAKRAPQAGRSAAATAGGCQAPYSLFFAALDSPPRTSAARPVPPLDGLAQVSRRSSLRRPPQDKRKDSVAGVSDQSDEEWRSELILGTTGSAGQDLEWMEPAAPRGPPEEPPQGGEAGVFDEGAACTLALRALGHLAAGALLSTRARAVVWHGLLARPAWGPLPAAALPPGARPVGAGLWRALLGSRFFDGATTGLAAPVLYQCAAASSGRACPARCCAAVRGPCVSTTAVAAAATTAPPTHGWCSDNDGHAANRDERYCGDDIGPDCADSTVHAAVLEVAGYAIVGAAARDVTARGAANLCGAETLVNRDVKLSEPATVQALSSRWRLRDERGTDRALLIECDAVSLARARTQLRRTQAFSAAVVAMESTTTLRRFPAGGDASATDRRAAAASHADRRPSVRAPRPDGPGGYGYVHVRLHWKDIACNAGVACTSAGGDGARSRLNLAILSVALLTFVAIYFSGSAAMSRSR</sequence>
<evidence type="ECO:0000256" key="2">
    <source>
        <dbReference type="SAM" id="Phobius"/>
    </source>
</evidence>
<organism evidence="3 4">
    <name type="scientific">Prorocentrum cordatum</name>
    <dbReference type="NCBI Taxonomy" id="2364126"/>
    <lineage>
        <taxon>Eukaryota</taxon>
        <taxon>Sar</taxon>
        <taxon>Alveolata</taxon>
        <taxon>Dinophyceae</taxon>
        <taxon>Prorocentrales</taxon>
        <taxon>Prorocentraceae</taxon>
        <taxon>Prorocentrum</taxon>
    </lineage>
</organism>
<gene>
    <name evidence="3" type="ORF">PCOR1329_LOCUS42905</name>
</gene>
<evidence type="ECO:0000313" key="3">
    <source>
        <dbReference type="EMBL" id="CAK0850497.1"/>
    </source>
</evidence>
<feature type="compositionally biased region" description="Basic and acidic residues" evidence="1">
    <location>
        <begin position="399"/>
        <end position="414"/>
    </location>
</feature>
<dbReference type="EMBL" id="CAUYUJ010015158">
    <property type="protein sequence ID" value="CAK0850497.1"/>
    <property type="molecule type" value="Genomic_DNA"/>
</dbReference>
<evidence type="ECO:0000313" key="4">
    <source>
        <dbReference type="Proteomes" id="UP001189429"/>
    </source>
</evidence>
<keyword evidence="2" id="KW-0472">Membrane</keyword>
<keyword evidence="4" id="KW-1185">Reference proteome</keyword>
<keyword evidence="2" id="KW-0812">Transmembrane</keyword>
<feature type="non-terminal residue" evidence="3">
    <location>
        <position position="1"/>
    </location>
</feature>